<organism evidence="2 3">
    <name type="scientific">Kalanchoe fedtschenkoi</name>
    <name type="common">Lavender scallops</name>
    <name type="synonym">South American air plant</name>
    <dbReference type="NCBI Taxonomy" id="63787"/>
    <lineage>
        <taxon>Eukaryota</taxon>
        <taxon>Viridiplantae</taxon>
        <taxon>Streptophyta</taxon>
        <taxon>Embryophyta</taxon>
        <taxon>Tracheophyta</taxon>
        <taxon>Spermatophyta</taxon>
        <taxon>Magnoliopsida</taxon>
        <taxon>eudicotyledons</taxon>
        <taxon>Gunneridae</taxon>
        <taxon>Pentapetalae</taxon>
        <taxon>Saxifragales</taxon>
        <taxon>Crassulaceae</taxon>
        <taxon>Kalanchoe</taxon>
    </lineage>
</organism>
<evidence type="ECO:0000313" key="2">
    <source>
        <dbReference type="EnsemblPlants" id="Kaladp0037s0225.1.v1.1.CDS.1"/>
    </source>
</evidence>
<keyword evidence="3" id="KW-1185">Reference proteome</keyword>
<dbReference type="InterPro" id="IPR032795">
    <property type="entry name" value="DUF3741-assoc"/>
</dbReference>
<sequence>MASLSLFQAKNTIGSKMKRSIINFCSGDDSTSTLNQQQQHQHVAAATSAVSTSQHKMVADSPLSGHAMVNETPPKRKVTLEEMILQLELEEETARKEKLRDIMMQQPGRRSCVNNSDILRSARNALNQYPRFSLDGRDAMYRNFNHISPIPPVRGRRNHCLRGCDDVELGRRLPASLGGERVAWCKPGVVARLMGLDAMPVPVFASRFCSREKLRCMMKRQSLRQMAERRENERRTRVVMELGGGCRGRRSVGLSSGSCSRTGEYVVQNPVAGLQPEADRGANVRMKRYR</sequence>
<reference evidence="2" key="1">
    <citation type="submission" date="2021-01" db="UniProtKB">
        <authorList>
            <consortium name="EnsemblPlants"/>
        </authorList>
    </citation>
    <scope>IDENTIFICATION</scope>
</reference>
<dbReference type="PANTHER" id="PTHR37897">
    <property type="entry name" value="DNAK FAMILY PROTEIN"/>
    <property type="match status" value="1"/>
</dbReference>
<dbReference type="PANTHER" id="PTHR37897:SF1">
    <property type="entry name" value="DUF3741 DOMAIN-CONTAINING PROTEIN"/>
    <property type="match status" value="1"/>
</dbReference>
<dbReference type="Gramene" id="Kaladp0037s0225.1.v1.1">
    <property type="protein sequence ID" value="Kaladp0037s0225.1.v1.1.CDS.1"/>
    <property type="gene ID" value="Kaladp0037s0225.v1.1"/>
</dbReference>
<feature type="domain" description="DUF3741" evidence="1">
    <location>
        <begin position="185"/>
        <end position="200"/>
    </location>
</feature>
<proteinExistence type="predicted"/>
<evidence type="ECO:0000313" key="3">
    <source>
        <dbReference type="Proteomes" id="UP000594263"/>
    </source>
</evidence>
<evidence type="ECO:0000259" key="1">
    <source>
        <dbReference type="Pfam" id="PF14383"/>
    </source>
</evidence>
<name>A0A7N0THI2_KALFE</name>
<dbReference type="OMA" id="VVWRKPG"/>
<dbReference type="EnsemblPlants" id="Kaladp0037s0225.1.v1.1">
    <property type="protein sequence ID" value="Kaladp0037s0225.1.v1.1.CDS.1"/>
    <property type="gene ID" value="Kaladp0037s0225.v1.1"/>
</dbReference>
<dbReference type="Pfam" id="PF14383">
    <property type="entry name" value="VARLMGL"/>
    <property type="match status" value="1"/>
</dbReference>
<dbReference type="AlphaFoldDB" id="A0A7N0THI2"/>
<accession>A0A7N0THI2</accession>
<dbReference type="Proteomes" id="UP000594263">
    <property type="component" value="Unplaced"/>
</dbReference>
<protein>
    <recommendedName>
        <fullName evidence="1">DUF3741 domain-containing protein</fullName>
    </recommendedName>
</protein>